<dbReference type="EMBL" id="GGFK01015325">
    <property type="protein sequence ID" value="MBW48646.1"/>
    <property type="molecule type" value="Transcribed_RNA"/>
</dbReference>
<evidence type="ECO:0000313" key="1">
    <source>
        <dbReference type="EMBL" id="MBW48646.1"/>
    </source>
</evidence>
<proteinExistence type="predicted"/>
<accession>A0A2M4B6I6</accession>
<name>A0A2M4B6I6_9DIPT</name>
<sequence>MRRAARAAALSISGWTGLAKQEKKPFVFHHAWLVCTTGQQLIEDYLKNRSRVLRAERESKEFECREGDGSAGSIHCTCSVLA</sequence>
<dbReference type="AlphaFoldDB" id="A0A2M4B6I6"/>
<organism evidence="1">
    <name type="scientific">Anopheles triannulatus</name>
    <dbReference type="NCBI Taxonomy" id="58253"/>
    <lineage>
        <taxon>Eukaryota</taxon>
        <taxon>Metazoa</taxon>
        <taxon>Ecdysozoa</taxon>
        <taxon>Arthropoda</taxon>
        <taxon>Hexapoda</taxon>
        <taxon>Insecta</taxon>
        <taxon>Pterygota</taxon>
        <taxon>Neoptera</taxon>
        <taxon>Endopterygota</taxon>
        <taxon>Diptera</taxon>
        <taxon>Nematocera</taxon>
        <taxon>Culicoidea</taxon>
        <taxon>Culicidae</taxon>
        <taxon>Anophelinae</taxon>
        <taxon>Anopheles</taxon>
    </lineage>
</organism>
<reference evidence="1" key="1">
    <citation type="submission" date="2018-01" db="EMBL/GenBank/DDBJ databases">
        <title>An insight into the sialome of Amazonian anophelines.</title>
        <authorList>
            <person name="Ribeiro J.M."/>
            <person name="Scarpassa V."/>
            <person name="Calvo E."/>
        </authorList>
    </citation>
    <scope>NUCLEOTIDE SEQUENCE</scope>
    <source>
        <tissue evidence="1">Salivary glands</tissue>
    </source>
</reference>
<protein>
    <submittedName>
        <fullName evidence="1">Putative secreted protein</fullName>
    </submittedName>
</protein>